<comment type="cofactor">
    <cofactor evidence="13">
        <name>Zn(2+)</name>
        <dbReference type="ChEBI" id="CHEBI:29105"/>
    </cofactor>
    <text evidence="13">Binds 1 zinc ion per subunit.</text>
</comment>
<keyword evidence="17" id="KW-1185">Reference proteome</keyword>
<dbReference type="SUPFAM" id="SSF52954">
    <property type="entry name" value="Class II aaRS ABD-related"/>
    <property type="match status" value="1"/>
</dbReference>
<evidence type="ECO:0000256" key="4">
    <source>
        <dbReference type="ARBA" id="ARBA00022598"/>
    </source>
</evidence>
<dbReference type="Gene3D" id="3.40.50.800">
    <property type="entry name" value="Anticodon-binding domain"/>
    <property type="match status" value="1"/>
</dbReference>
<evidence type="ECO:0000256" key="13">
    <source>
        <dbReference type="HAMAP-Rule" id="MF_00184"/>
    </source>
</evidence>
<evidence type="ECO:0000256" key="10">
    <source>
        <dbReference type="ARBA" id="ARBA00022917"/>
    </source>
</evidence>
<dbReference type="Pfam" id="PF03129">
    <property type="entry name" value="HGTP_anticodon"/>
    <property type="match status" value="1"/>
</dbReference>
<feature type="binding site" evidence="13">
    <location>
        <position position="384"/>
    </location>
    <ligand>
        <name>Zn(2+)</name>
        <dbReference type="ChEBI" id="CHEBI:29105"/>
        <note>catalytic</note>
    </ligand>
</feature>
<dbReference type="CDD" id="cd00860">
    <property type="entry name" value="ThrRS_anticodon"/>
    <property type="match status" value="1"/>
</dbReference>
<evidence type="ECO:0000259" key="15">
    <source>
        <dbReference type="PROSITE" id="PS51880"/>
    </source>
</evidence>
<keyword evidence="6 13" id="KW-0547">Nucleotide-binding</keyword>
<evidence type="ECO:0000256" key="5">
    <source>
        <dbReference type="ARBA" id="ARBA00022723"/>
    </source>
</evidence>
<dbReference type="HAMAP" id="MF_00184">
    <property type="entry name" value="Thr_tRNA_synth"/>
    <property type="match status" value="1"/>
</dbReference>
<dbReference type="FunFam" id="3.30.54.20:FF:000002">
    <property type="entry name" value="Threonine--tRNA ligase"/>
    <property type="match status" value="1"/>
</dbReference>
<name>A0A5J6LBE4_9GAMM</name>
<dbReference type="InterPro" id="IPR033728">
    <property type="entry name" value="ThrRS_core"/>
</dbReference>
<evidence type="ECO:0000256" key="1">
    <source>
        <dbReference type="ARBA" id="ARBA00008226"/>
    </source>
</evidence>
<keyword evidence="3 13" id="KW-0820">tRNA-binding</keyword>
<dbReference type="RefSeq" id="WP_151053895.1">
    <property type="nucleotide sequence ID" value="NZ_CP044222.1"/>
</dbReference>
<dbReference type="GO" id="GO:0006435">
    <property type="term" value="P:threonyl-tRNA aminoacylation"/>
    <property type="evidence" value="ECO:0007669"/>
    <property type="project" value="UniProtKB-UniRule"/>
</dbReference>
<dbReference type="EC" id="6.1.1.3" evidence="13"/>
<dbReference type="Pfam" id="PF07973">
    <property type="entry name" value="tRNA_SAD"/>
    <property type="match status" value="1"/>
</dbReference>
<dbReference type="InterPro" id="IPR002320">
    <property type="entry name" value="Thr-tRNA-ligase_IIa"/>
</dbReference>
<reference evidence="16 17" key="1">
    <citation type="submission" date="2019-09" db="EMBL/GenBank/DDBJ databases">
        <title>Nitrincola iocasae sp. nov., a bacterium isolated from the sediment collected at a cold seep field in South China Sea.</title>
        <authorList>
            <person name="Zhang H."/>
            <person name="Wang H."/>
            <person name="Li C."/>
        </authorList>
    </citation>
    <scope>NUCLEOTIDE SEQUENCE [LARGE SCALE GENOMIC DNA]</scope>
    <source>
        <strain evidence="16 17">KXZD1103</strain>
    </source>
</reference>
<dbReference type="Gene3D" id="3.30.930.10">
    <property type="entry name" value="Bira Bifunctional Protein, Domain 2"/>
    <property type="match status" value="1"/>
</dbReference>
<keyword evidence="10 13" id="KW-0648">Protein biosynthesis</keyword>
<keyword evidence="7 13" id="KW-0862">Zinc</keyword>
<dbReference type="PANTHER" id="PTHR11451">
    <property type="entry name" value="THREONINE-TRNA LIGASE"/>
    <property type="match status" value="1"/>
</dbReference>
<dbReference type="GO" id="GO:0000049">
    <property type="term" value="F:tRNA binding"/>
    <property type="evidence" value="ECO:0007669"/>
    <property type="project" value="UniProtKB-KW"/>
</dbReference>
<dbReference type="FunFam" id="3.30.930.10:FF:000002">
    <property type="entry name" value="Threonine--tRNA ligase"/>
    <property type="match status" value="1"/>
</dbReference>
<dbReference type="GO" id="GO:0046872">
    <property type="term" value="F:metal ion binding"/>
    <property type="evidence" value="ECO:0007669"/>
    <property type="project" value="UniProtKB-KW"/>
</dbReference>
<accession>A0A5J6LBE4</accession>
<keyword evidence="4 13" id="KW-0436">Ligase</keyword>
<dbReference type="Gene3D" id="3.30.980.10">
    <property type="entry name" value="Threonyl-trna Synthetase, Chain A, domain 2"/>
    <property type="match status" value="1"/>
</dbReference>
<feature type="domain" description="TGS" evidence="15">
    <location>
        <begin position="1"/>
        <end position="61"/>
    </location>
</feature>
<dbReference type="AlphaFoldDB" id="A0A5J6LBE4"/>
<dbReference type="CDD" id="cd00771">
    <property type="entry name" value="ThrRS_core"/>
    <property type="match status" value="1"/>
</dbReference>
<dbReference type="InterPro" id="IPR047246">
    <property type="entry name" value="ThrRS_anticodon"/>
</dbReference>
<sequence length="638" mass="72268">MPVITLPDGSSRQFDHPVSVFDVAADIGAGLAKAALAGKVNGELVDTSYTIDTDVELAIVTARDEEGVDIIRHSCAHLMAMAVQDLFPGAQVTIGPVIDNGFYYDFAYERPFTPEDLEKIEARMHALSKQNLPVERSLMSRDEAVALFEEMGESYKVEIISDIPSDQPLSFYKQGDFIDLCRGPHVPSTGHIKVFKLMKVAGAYWRGNSDNEMLQRIYGTAWGDKKDLKDYLFRLEEAEKRDHRKLGKSLHLFHMQEEAPGMVFWHPHGWTVYQQIEQYMRAKQIRHGYQEIKTPMVVERTLWEKSGHWDKFHEEMFTTHSESRDFAIKPMNCPCHVQVFNQGLRSYRDLPLRLAEFGSCHRNEPSGALHGIMRVRGFVQDDAHIFCAENTIQKEVADFINFLHEVYNDFGFTNVIYKLSTRPEKRVGSDESWDKAEKALADALDAAGLDWEELPGEGAFYGPKIEFSLKDCLGRVWQCGTIQVDFSMPGRLGAQFVNEVGDREVPVMLHRAILGSFERFIGILIEHYAGALPVWLSPVQAVLLNITDKQADFCQKVNEKLQEAGIRSQIDLRNEKIGFKIREHTLQKVPYLLVVGDKEVESGTVAVRTRSGQDLGSLPVDDLIELLKSDISRKSAQE</sequence>
<dbReference type="FunFam" id="3.40.50.800:FF:000001">
    <property type="entry name" value="Threonine--tRNA ligase"/>
    <property type="match status" value="1"/>
</dbReference>
<dbReference type="InterPro" id="IPR012947">
    <property type="entry name" value="tRNA_SAD"/>
</dbReference>
<comment type="catalytic activity">
    <reaction evidence="12 13">
        <text>tRNA(Thr) + L-threonine + ATP = L-threonyl-tRNA(Thr) + AMP + diphosphate + H(+)</text>
        <dbReference type="Rhea" id="RHEA:24624"/>
        <dbReference type="Rhea" id="RHEA-COMP:9670"/>
        <dbReference type="Rhea" id="RHEA-COMP:9704"/>
        <dbReference type="ChEBI" id="CHEBI:15378"/>
        <dbReference type="ChEBI" id="CHEBI:30616"/>
        <dbReference type="ChEBI" id="CHEBI:33019"/>
        <dbReference type="ChEBI" id="CHEBI:57926"/>
        <dbReference type="ChEBI" id="CHEBI:78442"/>
        <dbReference type="ChEBI" id="CHEBI:78534"/>
        <dbReference type="ChEBI" id="CHEBI:456215"/>
        <dbReference type="EC" id="6.1.1.3"/>
    </reaction>
</comment>
<organism evidence="16 17">
    <name type="scientific">Nitrincola iocasae</name>
    <dbReference type="NCBI Taxonomy" id="2614693"/>
    <lineage>
        <taxon>Bacteria</taxon>
        <taxon>Pseudomonadati</taxon>
        <taxon>Pseudomonadota</taxon>
        <taxon>Gammaproteobacteria</taxon>
        <taxon>Oceanospirillales</taxon>
        <taxon>Oceanospirillaceae</taxon>
        <taxon>Nitrincola</taxon>
    </lineage>
</organism>
<dbReference type="PROSITE" id="PS50862">
    <property type="entry name" value="AA_TRNA_LIGASE_II"/>
    <property type="match status" value="1"/>
</dbReference>
<feature type="domain" description="Aminoacyl-transfer RNA synthetases class-II family profile" evidence="14">
    <location>
        <begin position="242"/>
        <end position="533"/>
    </location>
</feature>
<dbReference type="InterPro" id="IPR004154">
    <property type="entry name" value="Anticodon-bd"/>
</dbReference>
<dbReference type="Pfam" id="PF00587">
    <property type="entry name" value="tRNA-synt_2b"/>
    <property type="match status" value="1"/>
</dbReference>
<feature type="region of interest" description="Catalytic" evidence="13">
    <location>
        <begin position="242"/>
        <end position="533"/>
    </location>
</feature>
<dbReference type="CDD" id="cd01667">
    <property type="entry name" value="TGS_ThrRS"/>
    <property type="match status" value="1"/>
</dbReference>
<dbReference type="InterPro" id="IPR018163">
    <property type="entry name" value="Thr/Ala-tRNA-synth_IIc_edit"/>
</dbReference>
<feature type="binding site" evidence="13">
    <location>
        <position position="510"/>
    </location>
    <ligand>
        <name>Zn(2+)</name>
        <dbReference type="ChEBI" id="CHEBI:29105"/>
        <note>catalytic</note>
    </ligand>
</feature>
<dbReference type="EMBL" id="CP044222">
    <property type="protein sequence ID" value="QEW05853.1"/>
    <property type="molecule type" value="Genomic_DNA"/>
</dbReference>
<protein>
    <recommendedName>
        <fullName evidence="13">Threonine--tRNA ligase</fullName>
        <ecNumber evidence="13">6.1.1.3</ecNumber>
    </recommendedName>
    <alternativeName>
        <fullName evidence="13">Threonyl-tRNA synthetase</fullName>
        <shortName evidence="13">ThrRS</shortName>
    </alternativeName>
</protein>
<evidence type="ECO:0000256" key="8">
    <source>
        <dbReference type="ARBA" id="ARBA00022840"/>
    </source>
</evidence>
<keyword evidence="9 13" id="KW-0694">RNA-binding</keyword>
<evidence type="ECO:0000259" key="14">
    <source>
        <dbReference type="PROSITE" id="PS50862"/>
    </source>
</evidence>
<evidence type="ECO:0000256" key="12">
    <source>
        <dbReference type="ARBA" id="ARBA00049515"/>
    </source>
</evidence>
<dbReference type="PANTHER" id="PTHR11451:SF44">
    <property type="entry name" value="THREONINE--TRNA LIGASE, CHLOROPLASTIC_MITOCHONDRIAL 2"/>
    <property type="match status" value="1"/>
</dbReference>
<dbReference type="GO" id="GO:0005829">
    <property type="term" value="C:cytosol"/>
    <property type="evidence" value="ECO:0007669"/>
    <property type="project" value="TreeGrafter"/>
</dbReference>
<gene>
    <name evidence="13 16" type="primary">thrS</name>
    <name evidence="16" type="ORF">F5I99_04765</name>
</gene>
<evidence type="ECO:0000313" key="16">
    <source>
        <dbReference type="EMBL" id="QEW05853.1"/>
    </source>
</evidence>
<keyword evidence="11 13" id="KW-0030">Aminoacyl-tRNA synthetase</keyword>
<evidence type="ECO:0000256" key="11">
    <source>
        <dbReference type="ARBA" id="ARBA00023146"/>
    </source>
</evidence>
<comment type="subunit">
    <text evidence="13">Homodimer.</text>
</comment>
<dbReference type="NCBIfam" id="TIGR00418">
    <property type="entry name" value="thrS"/>
    <property type="match status" value="1"/>
</dbReference>
<evidence type="ECO:0000256" key="9">
    <source>
        <dbReference type="ARBA" id="ARBA00022884"/>
    </source>
</evidence>
<dbReference type="PROSITE" id="PS51880">
    <property type="entry name" value="TGS"/>
    <property type="match status" value="1"/>
</dbReference>
<feature type="binding site" evidence="13">
    <location>
        <position position="333"/>
    </location>
    <ligand>
        <name>Zn(2+)</name>
        <dbReference type="ChEBI" id="CHEBI:29105"/>
        <note>catalytic</note>
    </ligand>
</feature>
<dbReference type="FunFam" id="3.10.20.30:FF:000005">
    <property type="entry name" value="Threonine--tRNA ligase"/>
    <property type="match status" value="1"/>
</dbReference>
<dbReference type="PRINTS" id="PR01047">
    <property type="entry name" value="TRNASYNTHTHR"/>
</dbReference>
<dbReference type="InterPro" id="IPR045864">
    <property type="entry name" value="aa-tRNA-synth_II/BPL/LPL"/>
</dbReference>
<dbReference type="SUPFAM" id="SSF55186">
    <property type="entry name" value="ThrRS/AlaRS common domain"/>
    <property type="match status" value="1"/>
</dbReference>
<dbReference type="Proteomes" id="UP000325606">
    <property type="component" value="Chromosome"/>
</dbReference>
<evidence type="ECO:0000313" key="17">
    <source>
        <dbReference type="Proteomes" id="UP000325606"/>
    </source>
</evidence>
<dbReference type="FunFam" id="3.30.980.10:FF:000005">
    <property type="entry name" value="Threonyl-tRNA synthetase, mitochondrial"/>
    <property type="match status" value="1"/>
</dbReference>
<dbReference type="InterPro" id="IPR006195">
    <property type="entry name" value="aa-tRNA-synth_II"/>
</dbReference>
<evidence type="ECO:0000256" key="6">
    <source>
        <dbReference type="ARBA" id="ARBA00022741"/>
    </source>
</evidence>
<dbReference type="Gene3D" id="3.10.20.30">
    <property type="match status" value="1"/>
</dbReference>
<dbReference type="SUPFAM" id="SSF81271">
    <property type="entry name" value="TGS-like"/>
    <property type="match status" value="1"/>
</dbReference>
<keyword evidence="5 13" id="KW-0479">Metal-binding</keyword>
<comment type="subcellular location">
    <subcellularLocation>
        <location evidence="13">Cytoplasm</location>
    </subcellularLocation>
</comment>
<dbReference type="Pfam" id="PF02824">
    <property type="entry name" value="TGS"/>
    <property type="match status" value="1"/>
</dbReference>
<comment type="similarity">
    <text evidence="1 13">Belongs to the class-II aminoacyl-tRNA synthetase family.</text>
</comment>
<evidence type="ECO:0000256" key="3">
    <source>
        <dbReference type="ARBA" id="ARBA00022555"/>
    </source>
</evidence>
<dbReference type="GO" id="GO:0004829">
    <property type="term" value="F:threonine-tRNA ligase activity"/>
    <property type="evidence" value="ECO:0007669"/>
    <property type="project" value="UniProtKB-UniRule"/>
</dbReference>
<dbReference type="KEGG" id="nik:F5I99_04765"/>
<proteinExistence type="inferred from homology"/>
<evidence type="ECO:0000256" key="2">
    <source>
        <dbReference type="ARBA" id="ARBA00022490"/>
    </source>
</evidence>
<keyword evidence="8 13" id="KW-0067">ATP-binding</keyword>
<evidence type="ECO:0000256" key="7">
    <source>
        <dbReference type="ARBA" id="ARBA00022833"/>
    </source>
</evidence>
<dbReference type="GO" id="GO:0005524">
    <property type="term" value="F:ATP binding"/>
    <property type="evidence" value="ECO:0007669"/>
    <property type="project" value="UniProtKB-UniRule"/>
</dbReference>
<dbReference type="InterPro" id="IPR002314">
    <property type="entry name" value="aa-tRNA-synt_IIb"/>
</dbReference>
<dbReference type="InterPro" id="IPR012675">
    <property type="entry name" value="Beta-grasp_dom_sf"/>
</dbReference>
<dbReference type="InterPro" id="IPR004095">
    <property type="entry name" value="TGS"/>
</dbReference>
<dbReference type="InterPro" id="IPR036621">
    <property type="entry name" value="Anticodon-bd_dom_sf"/>
</dbReference>
<dbReference type="SUPFAM" id="SSF55681">
    <property type="entry name" value="Class II aaRS and biotin synthetases"/>
    <property type="match status" value="1"/>
</dbReference>
<keyword evidence="2 13" id="KW-0963">Cytoplasm</keyword>
<dbReference type="SMART" id="SM00863">
    <property type="entry name" value="tRNA_SAD"/>
    <property type="match status" value="1"/>
</dbReference>
<dbReference type="Gene3D" id="3.30.54.20">
    <property type="match status" value="1"/>
</dbReference>
<dbReference type="InterPro" id="IPR012676">
    <property type="entry name" value="TGS-like"/>
</dbReference>